<dbReference type="InterPro" id="IPR036583">
    <property type="entry name" value="23S_rRNA_IVS_sf"/>
</dbReference>
<name>A0A2H0BX93_9BACT</name>
<dbReference type="SUPFAM" id="SSF158446">
    <property type="entry name" value="IVS-encoded protein-like"/>
    <property type="match status" value="1"/>
</dbReference>
<reference evidence="1 2" key="1">
    <citation type="submission" date="2017-09" db="EMBL/GenBank/DDBJ databases">
        <title>Depth-based differentiation of microbial function through sediment-hosted aquifers and enrichment of novel symbionts in the deep terrestrial subsurface.</title>
        <authorList>
            <person name="Probst A.J."/>
            <person name="Ladd B."/>
            <person name="Jarett J.K."/>
            <person name="Geller-Mcgrath D.E."/>
            <person name="Sieber C.M."/>
            <person name="Emerson J.B."/>
            <person name="Anantharaman K."/>
            <person name="Thomas B.C."/>
            <person name="Malmstrom R."/>
            <person name="Stieglmeier M."/>
            <person name="Klingl A."/>
            <person name="Woyke T."/>
            <person name="Ryan C.M."/>
            <person name="Banfield J.F."/>
        </authorList>
    </citation>
    <scope>NUCLEOTIDE SEQUENCE [LARGE SCALE GENOMIC DNA]</scope>
    <source>
        <strain evidence="1">CG22_combo_CG10-13_8_21_14_all_35_9</strain>
    </source>
</reference>
<protein>
    <submittedName>
        <fullName evidence="1">Four helix bundle protein</fullName>
    </submittedName>
</protein>
<dbReference type="PANTHER" id="PTHR38471">
    <property type="entry name" value="FOUR HELIX BUNDLE PROTEIN"/>
    <property type="match status" value="1"/>
</dbReference>
<comment type="caution">
    <text evidence="1">The sequence shown here is derived from an EMBL/GenBank/DDBJ whole genome shotgun (WGS) entry which is preliminary data.</text>
</comment>
<organism evidence="1 2">
    <name type="scientific">Candidatus Roizmanbacteria bacterium CG22_combo_CG10-13_8_21_14_all_35_9</name>
    <dbReference type="NCBI Taxonomy" id="1974861"/>
    <lineage>
        <taxon>Bacteria</taxon>
        <taxon>Candidatus Roizmaniibacteriota</taxon>
    </lineage>
</organism>
<evidence type="ECO:0000313" key="2">
    <source>
        <dbReference type="Proteomes" id="UP000231021"/>
    </source>
</evidence>
<proteinExistence type="predicted"/>
<dbReference type="AlphaFoldDB" id="A0A2H0BX93"/>
<evidence type="ECO:0000313" key="1">
    <source>
        <dbReference type="EMBL" id="PIP62325.1"/>
    </source>
</evidence>
<dbReference type="Proteomes" id="UP000231021">
    <property type="component" value="Unassembled WGS sequence"/>
</dbReference>
<dbReference type="Pfam" id="PF05635">
    <property type="entry name" value="23S_rRNA_IVP"/>
    <property type="match status" value="1"/>
</dbReference>
<gene>
    <name evidence="1" type="ORF">COW98_04695</name>
</gene>
<dbReference type="InterPro" id="IPR012657">
    <property type="entry name" value="23S_rRNA-intervening_sequence"/>
</dbReference>
<accession>A0A2H0BX93</accession>
<sequence length="133" mass="15717">MEEKKSIKTFRDLIVYQNLYKAMVIVLTKIIPSLPKEEKYNLVDQMRRCCQAGPALIAEGFAKRYQKINWLRYINDAIGEANEMIHHLSVCIDIYSRYVDVNLCKEVINIYDITCKQLTNLKKSWINFHDKNQ</sequence>
<dbReference type="PANTHER" id="PTHR38471:SF2">
    <property type="entry name" value="FOUR HELIX BUNDLE PROTEIN"/>
    <property type="match status" value="1"/>
</dbReference>
<dbReference type="EMBL" id="PCTB01000094">
    <property type="protein sequence ID" value="PIP62325.1"/>
    <property type="molecule type" value="Genomic_DNA"/>
</dbReference>
<dbReference type="NCBIfam" id="TIGR02436">
    <property type="entry name" value="four helix bundle protein"/>
    <property type="match status" value="1"/>
</dbReference>
<dbReference type="Gene3D" id="1.20.1440.60">
    <property type="entry name" value="23S rRNA-intervening sequence"/>
    <property type="match status" value="1"/>
</dbReference>